<organism evidence="1 2">
    <name type="scientific">Rickenella mellea</name>
    <dbReference type="NCBI Taxonomy" id="50990"/>
    <lineage>
        <taxon>Eukaryota</taxon>
        <taxon>Fungi</taxon>
        <taxon>Dikarya</taxon>
        <taxon>Basidiomycota</taxon>
        <taxon>Agaricomycotina</taxon>
        <taxon>Agaricomycetes</taxon>
        <taxon>Hymenochaetales</taxon>
        <taxon>Rickenellaceae</taxon>
        <taxon>Rickenella</taxon>
    </lineage>
</organism>
<evidence type="ECO:0000313" key="1">
    <source>
        <dbReference type="EMBL" id="TDL16864.1"/>
    </source>
</evidence>
<accession>A0A4Y7PN91</accession>
<dbReference type="AlphaFoldDB" id="A0A4Y7PN91"/>
<evidence type="ECO:0008006" key="3">
    <source>
        <dbReference type="Google" id="ProtNLM"/>
    </source>
</evidence>
<dbReference type="EMBL" id="ML170233">
    <property type="protein sequence ID" value="TDL16864.1"/>
    <property type="molecule type" value="Genomic_DNA"/>
</dbReference>
<sequence length="390" mass="42809">MEVAVGSLRLRFMRTVRMDDNSTTNDLPPGFGPFPIHTVSTYAKTVPPSLLSRGGRFISMWKHEAMWMLFDIAAPQSACAVRIYVGGINALTGQPRNATWDGKQDYLAVKAEGKGQRWLDGISVKPGVVRQFVTMPQGQGHTVEGQITGEEDVGGVQINVCELYEDKVSFKPPGLGPGTFDRCKTPHQLGLKAGDIICMKKLLPRSTLKDRLKASVTSPTAVLRLKAYRTLVLQWRPKGAKRVVQKANEQSQPTPEFGIAAGGLISQKIHRDNLPALAYDMENPTTIHISIINPEIFKTITGRDPLPSPITQQMYEEMGLPWFKANDQEIPSADNFSVANPLAQVQSISSMGSQTLCTFCKINVGILSFSECFHTSCEDCATHDTCPSCN</sequence>
<dbReference type="Proteomes" id="UP000294933">
    <property type="component" value="Unassembled WGS sequence"/>
</dbReference>
<dbReference type="STRING" id="50990.A0A4Y7PN91"/>
<name>A0A4Y7PN91_9AGAM</name>
<protein>
    <recommendedName>
        <fullName evidence="3">RING-type domain-containing protein</fullName>
    </recommendedName>
</protein>
<proteinExistence type="predicted"/>
<dbReference type="OrthoDB" id="428577at2759"/>
<dbReference type="VEuPathDB" id="FungiDB:BD410DRAFT_589929"/>
<keyword evidence="2" id="KW-1185">Reference proteome</keyword>
<evidence type="ECO:0000313" key="2">
    <source>
        <dbReference type="Proteomes" id="UP000294933"/>
    </source>
</evidence>
<gene>
    <name evidence="1" type="ORF">BD410DRAFT_589929</name>
</gene>
<reference evidence="1 2" key="1">
    <citation type="submission" date="2018-06" db="EMBL/GenBank/DDBJ databases">
        <title>A transcriptomic atlas of mushroom development highlights an independent origin of complex multicellularity.</title>
        <authorList>
            <consortium name="DOE Joint Genome Institute"/>
            <person name="Krizsan K."/>
            <person name="Almasi E."/>
            <person name="Merenyi Z."/>
            <person name="Sahu N."/>
            <person name="Viragh M."/>
            <person name="Koszo T."/>
            <person name="Mondo S."/>
            <person name="Kiss B."/>
            <person name="Balint B."/>
            <person name="Kues U."/>
            <person name="Barry K."/>
            <person name="Hegedus J.C."/>
            <person name="Henrissat B."/>
            <person name="Johnson J."/>
            <person name="Lipzen A."/>
            <person name="Ohm R."/>
            <person name="Nagy I."/>
            <person name="Pangilinan J."/>
            <person name="Yan J."/>
            <person name="Xiong Y."/>
            <person name="Grigoriev I.V."/>
            <person name="Hibbett D.S."/>
            <person name="Nagy L.G."/>
        </authorList>
    </citation>
    <scope>NUCLEOTIDE SEQUENCE [LARGE SCALE GENOMIC DNA]</scope>
    <source>
        <strain evidence="1 2">SZMC22713</strain>
    </source>
</reference>